<evidence type="ECO:0000256" key="1">
    <source>
        <dbReference type="SAM" id="SignalP"/>
    </source>
</evidence>
<sequence length="70" mass="7541">MRLPFVLVTVLVGMAIVSAGKNKRSADFLIGSTNLGGTASFGEQGVYDCMAEGKLPWKCYTEQSGINPQW</sequence>
<reference evidence="2 3" key="1">
    <citation type="submission" date="2020-04" db="EMBL/GenBank/DDBJ databases">
        <authorList>
            <person name="Wallbank WR R."/>
            <person name="Pardo Diaz C."/>
            <person name="Kozak K."/>
            <person name="Martin S."/>
            <person name="Jiggins C."/>
            <person name="Moest M."/>
            <person name="Warren A I."/>
            <person name="Byers J.R.P. K."/>
            <person name="Montejo-Kovacevich G."/>
            <person name="Yen C E."/>
        </authorList>
    </citation>
    <scope>NUCLEOTIDE SEQUENCE [LARGE SCALE GENOMIC DNA]</scope>
</reference>
<evidence type="ECO:0000313" key="3">
    <source>
        <dbReference type="Proteomes" id="UP000494256"/>
    </source>
</evidence>
<gene>
    <name evidence="2" type="ORF">APLA_LOCUS10562</name>
</gene>
<name>A0A8S1AFA8_ARCPL</name>
<feature type="signal peptide" evidence="1">
    <location>
        <begin position="1"/>
        <end position="19"/>
    </location>
</feature>
<evidence type="ECO:0000313" key="2">
    <source>
        <dbReference type="EMBL" id="CAB3243874.1"/>
    </source>
</evidence>
<keyword evidence="1" id="KW-0732">Signal</keyword>
<dbReference type="EMBL" id="CADEBD010000314">
    <property type="protein sequence ID" value="CAB3243874.1"/>
    <property type="molecule type" value="Genomic_DNA"/>
</dbReference>
<feature type="chain" id="PRO_5035834493" evidence="1">
    <location>
        <begin position="20"/>
        <end position="70"/>
    </location>
</feature>
<comment type="caution">
    <text evidence="2">The sequence shown here is derived from an EMBL/GenBank/DDBJ whole genome shotgun (WGS) entry which is preliminary data.</text>
</comment>
<accession>A0A8S1AFA8</accession>
<protein>
    <submittedName>
        <fullName evidence="2">Uncharacterized protein</fullName>
    </submittedName>
</protein>
<organism evidence="2 3">
    <name type="scientific">Arctia plantaginis</name>
    <name type="common">Wood tiger moth</name>
    <name type="synonym">Phalaena plantaginis</name>
    <dbReference type="NCBI Taxonomy" id="874455"/>
    <lineage>
        <taxon>Eukaryota</taxon>
        <taxon>Metazoa</taxon>
        <taxon>Ecdysozoa</taxon>
        <taxon>Arthropoda</taxon>
        <taxon>Hexapoda</taxon>
        <taxon>Insecta</taxon>
        <taxon>Pterygota</taxon>
        <taxon>Neoptera</taxon>
        <taxon>Endopterygota</taxon>
        <taxon>Lepidoptera</taxon>
        <taxon>Glossata</taxon>
        <taxon>Ditrysia</taxon>
        <taxon>Noctuoidea</taxon>
        <taxon>Erebidae</taxon>
        <taxon>Arctiinae</taxon>
        <taxon>Arctia</taxon>
    </lineage>
</organism>
<dbReference type="OrthoDB" id="5307922at2759"/>
<proteinExistence type="predicted"/>
<dbReference type="AlphaFoldDB" id="A0A8S1AFA8"/>
<dbReference type="Proteomes" id="UP000494256">
    <property type="component" value="Unassembled WGS sequence"/>
</dbReference>